<keyword evidence="2" id="KW-1133">Transmembrane helix</keyword>
<dbReference type="PANTHER" id="PTHR37314:SF4">
    <property type="entry name" value="UPF0700 TRANSMEMBRANE PROTEIN YOAK"/>
    <property type="match status" value="1"/>
</dbReference>
<feature type="transmembrane region" description="Helical" evidence="2">
    <location>
        <begin position="170"/>
        <end position="188"/>
    </location>
</feature>
<keyword evidence="2" id="KW-0472">Membrane</keyword>
<accession>A0A9D1MKY9</accession>
<dbReference type="Pfam" id="PF06912">
    <property type="entry name" value="DUF1275"/>
    <property type="match status" value="1"/>
</dbReference>
<protein>
    <submittedName>
        <fullName evidence="3">DUF1275 domain-containing protein</fullName>
    </submittedName>
</protein>
<feature type="transmembrane region" description="Helical" evidence="2">
    <location>
        <begin position="194"/>
        <end position="215"/>
    </location>
</feature>
<proteinExistence type="predicted"/>
<sequence length="268" mass="28955">MLFKSFKRDISPYVFAMFAMIGGFLEAFTFVLHGGVFCNAQSGNVVMLVMNFLRGDFAAGLRYLYSILAYIAGIVLSTLIPARFKKVNWPFVVTAIEMVVFVGLAFVPETASDWYTYPTVAFLCAVQYNTFTKLRGMALATTFVTNDIRQTVMHLVRGVSEKNREEFKKSGIYAFIILCFAAGAAVGTVAANGIAGWCILICAGLLVPVLALFIADAVRSSRLAREAANSETVNFETTNSGTANSETANSGDDGVQLSIDDLSSGGKN</sequence>
<reference evidence="3" key="2">
    <citation type="journal article" date="2021" name="PeerJ">
        <title>Extensive microbial diversity within the chicken gut microbiome revealed by metagenomics and culture.</title>
        <authorList>
            <person name="Gilroy R."/>
            <person name="Ravi A."/>
            <person name="Getino M."/>
            <person name="Pursley I."/>
            <person name="Horton D.L."/>
            <person name="Alikhan N.F."/>
            <person name="Baker D."/>
            <person name="Gharbi K."/>
            <person name="Hall N."/>
            <person name="Watson M."/>
            <person name="Adriaenssens E.M."/>
            <person name="Foster-Nyarko E."/>
            <person name="Jarju S."/>
            <person name="Secka A."/>
            <person name="Antonio M."/>
            <person name="Oren A."/>
            <person name="Chaudhuri R.R."/>
            <person name="La Ragione R."/>
            <person name="Hildebrand F."/>
            <person name="Pallen M.J."/>
        </authorList>
    </citation>
    <scope>NUCLEOTIDE SEQUENCE</scope>
    <source>
        <strain evidence="3">CHK195-12923</strain>
    </source>
</reference>
<keyword evidence="2" id="KW-0812">Transmembrane</keyword>
<organism evidence="3 4">
    <name type="scientific">Candidatus Coproplasma excrementigallinarum</name>
    <dbReference type="NCBI Taxonomy" id="2840747"/>
    <lineage>
        <taxon>Bacteria</taxon>
        <taxon>Bacillati</taxon>
        <taxon>Bacillota</taxon>
        <taxon>Clostridia</taxon>
        <taxon>Eubacteriales</taxon>
        <taxon>Candidatus Coproplasma</taxon>
    </lineage>
</organism>
<feature type="transmembrane region" description="Helical" evidence="2">
    <location>
        <begin position="87"/>
        <end position="108"/>
    </location>
</feature>
<dbReference type="InterPro" id="IPR010699">
    <property type="entry name" value="DUF1275"/>
</dbReference>
<feature type="transmembrane region" description="Helical" evidence="2">
    <location>
        <begin position="12"/>
        <end position="37"/>
    </location>
</feature>
<gene>
    <name evidence="3" type="ORF">IAB69_05450</name>
</gene>
<evidence type="ECO:0000313" key="4">
    <source>
        <dbReference type="Proteomes" id="UP000824110"/>
    </source>
</evidence>
<evidence type="ECO:0000256" key="2">
    <source>
        <dbReference type="SAM" id="Phobius"/>
    </source>
</evidence>
<dbReference type="EMBL" id="DVNE01000057">
    <property type="protein sequence ID" value="HIU62071.1"/>
    <property type="molecule type" value="Genomic_DNA"/>
</dbReference>
<comment type="caution">
    <text evidence="3">The sequence shown here is derived from an EMBL/GenBank/DDBJ whole genome shotgun (WGS) entry which is preliminary data.</text>
</comment>
<evidence type="ECO:0000313" key="3">
    <source>
        <dbReference type="EMBL" id="HIU62071.1"/>
    </source>
</evidence>
<reference evidence="3" key="1">
    <citation type="submission" date="2020-10" db="EMBL/GenBank/DDBJ databases">
        <authorList>
            <person name="Gilroy R."/>
        </authorList>
    </citation>
    <scope>NUCLEOTIDE SEQUENCE</scope>
    <source>
        <strain evidence="3">CHK195-12923</strain>
    </source>
</reference>
<dbReference type="PANTHER" id="PTHR37314">
    <property type="entry name" value="SLR0142 PROTEIN"/>
    <property type="match status" value="1"/>
</dbReference>
<dbReference type="AlphaFoldDB" id="A0A9D1MKY9"/>
<dbReference type="Proteomes" id="UP000824110">
    <property type="component" value="Unassembled WGS sequence"/>
</dbReference>
<feature type="transmembrane region" description="Helical" evidence="2">
    <location>
        <begin position="57"/>
        <end position="80"/>
    </location>
</feature>
<feature type="compositionally biased region" description="Polar residues" evidence="1">
    <location>
        <begin position="234"/>
        <end position="250"/>
    </location>
</feature>
<name>A0A9D1MKY9_9FIRM</name>
<feature type="region of interest" description="Disordered" evidence="1">
    <location>
        <begin position="234"/>
        <end position="268"/>
    </location>
</feature>
<evidence type="ECO:0000256" key="1">
    <source>
        <dbReference type="SAM" id="MobiDB-lite"/>
    </source>
</evidence>